<dbReference type="EMBL" id="JBHSIM010000003">
    <property type="protein sequence ID" value="MFC4831146.1"/>
    <property type="molecule type" value="Genomic_DNA"/>
</dbReference>
<accession>A0ABV9RAE4</accession>
<proteinExistence type="predicted"/>
<organism evidence="1 2">
    <name type="scientific">Actinomycetospora chibensis</name>
    <dbReference type="NCBI Taxonomy" id="663606"/>
    <lineage>
        <taxon>Bacteria</taxon>
        <taxon>Bacillati</taxon>
        <taxon>Actinomycetota</taxon>
        <taxon>Actinomycetes</taxon>
        <taxon>Pseudonocardiales</taxon>
        <taxon>Pseudonocardiaceae</taxon>
        <taxon>Actinomycetospora</taxon>
    </lineage>
</organism>
<reference evidence="2" key="1">
    <citation type="journal article" date="2019" name="Int. J. Syst. Evol. Microbiol.">
        <title>The Global Catalogue of Microorganisms (GCM) 10K type strain sequencing project: providing services to taxonomists for standard genome sequencing and annotation.</title>
        <authorList>
            <consortium name="The Broad Institute Genomics Platform"/>
            <consortium name="The Broad Institute Genome Sequencing Center for Infectious Disease"/>
            <person name="Wu L."/>
            <person name="Ma J."/>
        </authorList>
    </citation>
    <scope>NUCLEOTIDE SEQUENCE [LARGE SCALE GENOMIC DNA]</scope>
    <source>
        <strain evidence="2">CCUG 50347</strain>
    </source>
</reference>
<protein>
    <recommendedName>
        <fullName evidence="3">Mycothiol-dependent maleylpyruvate isomerase metal-binding domain-containing protein</fullName>
    </recommendedName>
</protein>
<evidence type="ECO:0000313" key="2">
    <source>
        <dbReference type="Proteomes" id="UP001595909"/>
    </source>
</evidence>
<gene>
    <name evidence="1" type="ORF">ACFPEL_01875</name>
</gene>
<name>A0ABV9RAE4_9PSEU</name>
<comment type="caution">
    <text evidence="1">The sequence shown here is derived from an EMBL/GenBank/DDBJ whole genome shotgun (WGS) entry which is preliminary data.</text>
</comment>
<keyword evidence="2" id="KW-1185">Reference proteome</keyword>
<sequence length="217" mass="22510">MDDATRALMGLWDVAGENVRALGADDWARPLPGAGVGPADVAELAVHLTGVHYAGPETLREAVAAARHRAETQLAGRTTGDPVLGAQCLDMCLHVHDLTAALGAPADLRDHDAAAREACRLVLRVLPRLLVAAVGADDATLRVAVRLGDDRAVHVTHGSVVPGRPEDAADAVEIDPAGLLLLLAGRRDAESLRDAGALSWTGPAAEAFVHRARLVAA</sequence>
<evidence type="ECO:0008006" key="3">
    <source>
        <dbReference type="Google" id="ProtNLM"/>
    </source>
</evidence>
<dbReference type="Proteomes" id="UP001595909">
    <property type="component" value="Unassembled WGS sequence"/>
</dbReference>
<dbReference type="RefSeq" id="WP_274186765.1">
    <property type="nucleotide sequence ID" value="NZ_BAABHN010000003.1"/>
</dbReference>
<evidence type="ECO:0000313" key="1">
    <source>
        <dbReference type="EMBL" id="MFC4831146.1"/>
    </source>
</evidence>